<dbReference type="PANTHER" id="PTHR43877:SF2">
    <property type="entry name" value="AMINOALKYLPHOSPHONATE N-ACETYLTRANSFERASE-RELATED"/>
    <property type="match status" value="1"/>
</dbReference>
<feature type="domain" description="N-acetyltransferase" evidence="3">
    <location>
        <begin position="3"/>
        <end position="144"/>
    </location>
</feature>
<reference evidence="4 5" key="1">
    <citation type="submission" date="2019-12" db="EMBL/GenBank/DDBJ databases">
        <authorList>
            <person name="Yang R."/>
        </authorList>
    </citation>
    <scope>NUCLEOTIDE SEQUENCE [LARGE SCALE GENOMIC DNA]</scope>
    <source>
        <strain evidence="4 5">DONG20-135</strain>
    </source>
</reference>
<comment type="caution">
    <text evidence="4">The sequence shown here is derived from an EMBL/GenBank/DDBJ whole genome shotgun (WGS) entry which is preliminary data.</text>
</comment>
<keyword evidence="2" id="KW-0012">Acyltransferase</keyword>
<protein>
    <submittedName>
        <fullName evidence="4">GNAT family N-acetyltransferase</fullName>
    </submittedName>
</protein>
<evidence type="ECO:0000256" key="1">
    <source>
        <dbReference type="ARBA" id="ARBA00022679"/>
    </source>
</evidence>
<keyword evidence="1 4" id="KW-0808">Transferase</keyword>
<dbReference type="AlphaFoldDB" id="A0A6N8U2L2"/>
<dbReference type="Pfam" id="PF00583">
    <property type="entry name" value="Acetyltransf_1"/>
    <property type="match status" value="1"/>
</dbReference>
<dbReference type="InterPro" id="IPR050832">
    <property type="entry name" value="Bact_Acetyltransf"/>
</dbReference>
<dbReference type="InterPro" id="IPR016181">
    <property type="entry name" value="Acyl_CoA_acyltransferase"/>
</dbReference>
<evidence type="ECO:0000256" key="2">
    <source>
        <dbReference type="ARBA" id="ARBA00023315"/>
    </source>
</evidence>
<keyword evidence="5" id="KW-1185">Reference proteome</keyword>
<dbReference type="Proteomes" id="UP000434036">
    <property type="component" value="Unassembled WGS sequence"/>
</dbReference>
<sequence>MKILIREMKACDYSAISQLIMNELGYKENSEAKIYARLEKIQHHDTCHTLVAEVQKKTVGFVGLSEEIAYELEGNYLRVTALAVQHAYQGKGIGTKLLEAVEAYTRKSGIASISLNSGLQRKEAHRFYEQFGFRKKGYSFYKDC</sequence>
<dbReference type="GO" id="GO:0016747">
    <property type="term" value="F:acyltransferase activity, transferring groups other than amino-acyl groups"/>
    <property type="evidence" value="ECO:0007669"/>
    <property type="project" value="InterPro"/>
</dbReference>
<name>A0A6N8U2L2_9FIRM</name>
<dbReference type="PANTHER" id="PTHR43877">
    <property type="entry name" value="AMINOALKYLPHOSPHONATE N-ACETYLTRANSFERASE-RELATED-RELATED"/>
    <property type="match status" value="1"/>
</dbReference>
<dbReference type="Gene3D" id="3.40.630.30">
    <property type="match status" value="1"/>
</dbReference>
<dbReference type="EMBL" id="WUUQ01000001">
    <property type="protein sequence ID" value="MXQ72452.1"/>
    <property type="molecule type" value="Genomic_DNA"/>
</dbReference>
<dbReference type="SUPFAM" id="SSF55729">
    <property type="entry name" value="Acyl-CoA N-acyltransferases (Nat)"/>
    <property type="match status" value="1"/>
</dbReference>
<evidence type="ECO:0000313" key="5">
    <source>
        <dbReference type="Proteomes" id="UP000434036"/>
    </source>
</evidence>
<proteinExistence type="predicted"/>
<dbReference type="RefSeq" id="WP_160623949.1">
    <property type="nucleotide sequence ID" value="NZ_WUUQ01000001.1"/>
</dbReference>
<dbReference type="PROSITE" id="PS51186">
    <property type="entry name" value="GNAT"/>
    <property type="match status" value="1"/>
</dbReference>
<organism evidence="4 5">
    <name type="scientific">Copranaerobaculum intestinale</name>
    <dbReference type="NCBI Taxonomy" id="2692629"/>
    <lineage>
        <taxon>Bacteria</taxon>
        <taxon>Bacillati</taxon>
        <taxon>Bacillota</taxon>
        <taxon>Erysipelotrichia</taxon>
        <taxon>Erysipelotrichales</taxon>
        <taxon>Erysipelotrichaceae</taxon>
        <taxon>Copranaerobaculum</taxon>
    </lineage>
</organism>
<evidence type="ECO:0000313" key="4">
    <source>
        <dbReference type="EMBL" id="MXQ72452.1"/>
    </source>
</evidence>
<gene>
    <name evidence="4" type="ORF">GSF08_00660</name>
</gene>
<dbReference type="CDD" id="cd04301">
    <property type="entry name" value="NAT_SF"/>
    <property type="match status" value="1"/>
</dbReference>
<accession>A0A6N8U2L2</accession>
<reference evidence="4 5" key="2">
    <citation type="submission" date="2020-01" db="EMBL/GenBank/DDBJ databases">
        <title>Clostridiaceae sp. nov. isolated from the gut of human by culturomics.</title>
        <authorList>
            <person name="Chang Y."/>
        </authorList>
    </citation>
    <scope>NUCLEOTIDE SEQUENCE [LARGE SCALE GENOMIC DNA]</scope>
    <source>
        <strain evidence="4 5">DONG20-135</strain>
    </source>
</reference>
<evidence type="ECO:0000259" key="3">
    <source>
        <dbReference type="PROSITE" id="PS51186"/>
    </source>
</evidence>
<dbReference type="InterPro" id="IPR000182">
    <property type="entry name" value="GNAT_dom"/>
</dbReference>